<comment type="subcellular location">
    <subcellularLocation>
        <location evidence="1 7">Cytoplasm</location>
    </subcellularLocation>
</comment>
<keyword evidence="10" id="KW-1185">Reference proteome</keyword>
<feature type="domain" description="PhoU" evidence="8">
    <location>
        <begin position="20"/>
        <end position="106"/>
    </location>
</feature>
<comment type="caution">
    <text evidence="9">The sequence shown here is derived from an EMBL/GenBank/DDBJ whole genome shotgun (WGS) entry which is preliminary data.</text>
</comment>
<dbReference type="PIRSF" id="PIRSF003107">
    <property type="entry name" value="PhoU"/>
    <property type="match status" value="1"/>
</dbReference>
<comment type="similarity">
    <text evidence="2 7">Belongs to the PhoU family.</text>
</comment>
<dbReference type="GO" id="GO:0006817">
    <property type="term" value="P:phosphate ion transport"/>
    <property type="evidence" value="ECO:0007669"/>
    <property type="project" value="UniProtKB-KW"/>
</dbReference>
<protein>
    <recommendedName>
        <fullName evidence="7">Phosphate-specific transport system accessory protein PhoU</fullName>
    </recommendedName>
</protein>
<name>A0A561DZ11_9BACI</name>
<keyword evidence="6 7" id="KW-0592">Phosphate transport</keyword>
<feature type="domain" description="PhoU" evidence="8">
    <location>
        <begin position="122"/>
        <end position="207"/>
    </location>
</feature>
<dbReference type="InterPro" id="IPR028366">
    <property type="entry name" value="PhoU"/>
</dbReference>
<dbReference type="FunFam" id="1.20.58.220:FF:000004">
    <property type="entry name" value="Phosphate-specific transport system accessory protein PhoU"/>
    <property type="match status" value="1"/>
</dbReference>
<dbReference type="Gene3D" id="1.20.58.220">
    <property type="entry name" value="Phosphate transport system protein phou homolog 2, domain 2"/>
    <property type="match status" value="1"/>
</dbReference>
<dbReference type="Proteomes" id="UP000319671">
    <property type="component" value="Unassembled WGS sequence"/>
</dbReference>
<evidence type="ECO:0000256" key="4">
    <source>
        <dbReference type="ARBA" id="ARBA00022448"/>
    </source>
</evidence>
<organism evidence="9 10">
    <name type="scientific">Neobacillus bataviensis</name>
    <dbReference type="NCBI Taxonomy" id="220685"/>
    <lineage>
        <taxon>Bacteria</taxon>
        <taxon>Bacillati</taxon>
        <taxon>Bacillota</taxon>
        <taxon>Bacilli</taxon>
        <taxon>Bacillales</taxon>
        <taxon>Bacillaceae</taxon>
        <taxon>Neobacillus</taxon>
    </lineage>
</organism>
<evidence type="ECO:0000256" key="1">
    <source>
        <dbReference type="ARBA" id="ARBA00004496"/>
    </source>
</evidence>
<comment type="function">
    <text evidence="7">Plays a role in the regulation of phosphate uptake.</text>
</comment>
<dbReference type="GO" id="GO:0030643">
    <property type="term" value="P:intracellular phosphate ion homeostasis"/>
    <property type="evidence" value="ECO:0007669"/>
    <property type="project" value="InterPro"/>
</dbReference>
<gene>
    <name evidence="9" type="ORF">FB550_101596</name>
</gene>
<evidence type="ECO:0000256" key="3">
    <source>
        <dbReference type="ARBA" id="ARBA00011738"/>
    </source>
</evidence>
<evidence type="ECO:0000259" key="8">
    <source>
        <dbReference type="Pfam" id="PF01895"/>
    </source>
</evidence>
<dbReference type="GO" id="GO:0045936">
    <property type="term" value="P:negative regulation of phosphate metabolic process"/>
    <property type="evidence" value="ECO:0007669"/>
    <property type="project" value="InterPro"/>
</dbReference>
<dbReference type="PANTHER" id="PTHR42930:SF3">
    <property type="entry name" value="PHOSPHATE-SPECIFIC TRANSPORT SYSTEM ACCESSORY PROTEIN PHOU"/>
    <property type="match status" value="1"/>
</dbReference>
<evidence type="ECO:0000313" key="10">
    <source>
        <dbReference type="Proteomes" id="UP000319671"/>
    </source>
</evidence>
<dbReference type="Pfam" id="PF01895">
    <property type="entry name" value="PhoU"/>
    <property type="match status" value="2"/>
</dbReference>
<proteinExistence type="inferred from homology"/>
<dbReference type="NCBIfam" id="TIGR02135">
    <property type="entry name" value="phoU_full"/>
    <property type="match status" value="1"/>
</dbReference>
<evidence type="ECO:0000313" key="9">
    <source>
        <dbReference type="EMBL" id="TWE08570.1"/>
    </source>
</evidence>
<evidence type="ECO:0000256" key="6">
    <source>
        <dbReference type="ARBA" id="ARBA00022592"/>
    </source>
</evidence>
<evidence type="ECO:0000256" key="5">
    <source>
        <dbReference type="ARBA" id="ARBA00022490"/>
    </source>
</evidence>
<sequence>MMNTRLNFDSNLKQLKDMLIDMARKSEIAIKESINTLINQDIEKAKEIINNDTTIDELEHEINNKAIILIAKESPVARDLRKIIVALKISSEVERIADNAVNIAKSTLHIGQEKHIKEIVDIPKMMDLALEMLSDSLKAFLTEDVDLARKCAEKDDQVDEMYGRLIKELMEYIQKYPAQTNQITQLAFVCRYIERLGDHSTNIAEHVIYLVTGQRFDLNA</sequence>
<comment type="subunit">
    <text evidence="3 7">Homodimer.</text>
</comment>
<reference evidence="9 10" key="1">
    <citation type="submission" date="2019-06" db="EMBL/GenBank/DDBJ databases">
        <title>Sorghum-associated microbial communities from plants grown in Nebraska, USA.</title>
        <authorList>
            <person name="Schachtman D."/>
        </authorList>
    </citation>
    <scope>NUCLEOTIDE SEQUENCE [LARGE SCALE GENOMIC DNA]</scope>
    <source>
        <strain evidence="9 10">2482</strain>
    </source>
</reference>
<accession>A0A561DZ11</accession>
<evidence type="ECO:0000256" key="2">
    <source>
        <dbReference type="ARBA" id="ARBA00008107"/>
    </source>
</evidence>
<dbReference type="PANTHER" id="PTHR42930">
    <property type="entry name" value="PHOSPHATE-SPECIFIC TRANSPORT SYSTEM ACCESSORY PROTEIN PHOU"/>
    <property type="match status" value="1"/>
</dbReference>
<dbReference type="InterPro" id="IPR026022">
    <property type="entry name" value="PhoU_dom"/>
</dbReference>
<dbReference type="AlphaFoldDB" id="A0A561DZ11"/>
<dbReference type="GO" id="GO:0005737">
    <property type="term" value="C:cytoplasm"/>
    <property type="evidence" value="ECO:0007669"/>
    <property type="project" value="UniProtKB-SubCell"/>
</dbReference>
<dbReference type="EMBL" id="VIVN01000001">
    <property type="protein sequence ID" value="TWE08570.1"/>
    <property type="molecule type" value="Genomic_DNA"/>
</dbReference>
<keyword evidence="5 7" id="KW-0963">Cytoplasm</keyword>
<keyword evidence="4 7" id="KW-0813">Transport</keyword>
<evidence type="ECO:0000256" key="7">
    <source>
        <dbReference type="PIRNR" id="PIRNR003107"/>
    </source>
</evidence>
<dbReference type="SUPFAM" id="SSF109755">
    <property type="entry name" value="PhoU-like"/>
    <property type="match status" value="1"/>
</dbReference>
<dbReference type="InterPro" id="IPR038078">
    <property type="entry name" value="PhoU-like_sf"/>
</dbReference>